<accession>A0A934NCE5</accession>
<dbReference type="Gene3D" id="1.10.357.10">
    <property type="entry name" value="Tetracycline Repressor, domain 2"/>
    <property type="match status" value="1"/>
</dbReference>
<evidence type="ECO:0000259" key="5">
    <source>
        <dbReference type="PROSITE" id="PS50977"/>
    </source>
</evidence>
<dbReference type="GO" id="GO:0003700">
    <property type="term" value="F:DNA-binding transcription factor activity"/>
    <property type="evidence" value="ECO:0007669"/>
    <property type="project" value="TreeGrafter"/>
</dbReference>
<dbReference type="PANTHER" id="PTHR30055">
    <property type="entry name" value="HTH-TYPE TRANSCRIPTIONAL REGULATOR RUTR"/>
    <property type="match status" value="1"/>
</dbReference>
<evidence type="ECO:0000313" key="6">
    <source>
        <dbReference type="EMBL" id="MBJ7601834.1"/>
    </source>
</evidence>
<dbReference type="InterPro" id="IPR050109">
    <property type="entry name" value="HTH-type_TetR-like_transc_reg"/>
</dbReference>
<evidence type="ECO:0000256" key="3">
    <source>
        <dbReference type="ARBA" id="ARBA00023163"/>
    </source>
</evidence>
<proteinExistence type="predicted"/>
<keyword evidence="1" id="KW-0805">Transcription regulation</keyword>
<reference evidence="6 7" key="1">
    <citation type="submission" date="2020-10" db="EMBL/GenBank/DDBJ databases">
        <title>Ca. Dormibacterota MAGs.</title>
        <authorList>
            <person name="Montgomery K."/>
        </authorList>
    </citation>
    <scope>NUCLEOTIDE SEQUENCE [LARGE SCALE GENOMIC DNA]</scope>
    <source>
        <strain evidence="6">SC8811_S16_3</strain>
    </source>
</reference>
<dbReference type="SUPFAM" id="SSF46689">
    <property type="entry name" value="Homeodomain-like"/>
    <property type="match status" value="1"/>
</dbReference>
<feature type="domain" description="HTH tetR-type" evidence="5">
    <location>
        <begin position="18"/>
        <end position="78"/>
    </location>
</feature>
<name>A0A934NCE5_9BACT</name>
<gene>
    <name evidence="6" type="ORF">JF888_01340</name>
</gene>
<keyword evidence="2 4" id="KW-0238">DNA-binding</keyword>
<evidence type="ECO:0000256" key="1">
    <source>
        <dbReference type="ARBA" id="ARBA00023015"/>
    </source>
</evidence>
<evidence type="ECO:0000256" key="4">
    <source>
        <dbReference type="PROSITE-ProRule" id="PRU00335"/>
    </source>
</evidence>
<dbReference type="PROSITE" id="PS50977">
    <property type="entry name" value="HTH_TETR_2"/>
    <property type="match status" value="1"/>
</dbReference>
<organism evidence="6 7">
    <name type="scientific">Candidatus Dormiibacter inghamiae</name>
    <dbReference type="NCBI Taxonomy" id="3127013"/>
    <lineage>
        <taxon>Bacteria</taxon>
        <taxon>Bacillati</taxon>
        <taxon>Candidatus Dormiibacterota</taxon>
        <taxon>Candidatus Dormibacteria</taxon>
        <taxon>Candidatus Dormibacterales</taxon>
        <taxon>Candidatus Dormibacteraceae</taxon>
        <taxon>Candidatus Dormiibacter</taxon>
    </lineage>
</organism>
<protein>
    <submittedName>
        <fullName evidence="6">TetR/AcrR family transcriptional regulator</fullName>
    </submittedName>
</protein>
<evidence type="ECO:0000313" key="7">
    <source>
        <dbReference type="Proteomes" id="UP000620075"/>
    </source>
</evidence>
<dbReference type="Pfam" id="PF00440">
    <property type="entry name" value="TetR_N"/>
    <property type="match status" value="1"/>
</dbReference>
<evidence type="ECO:0000256" key="2">
    <source>
        <dbReference type="ARBA" id="ARBA00023125"/>
    </source>
</evidence>
<dbReference type="AlphaFoldDB" id="A0A934NCE5"/>
<dbReference type="RefSeq" id="WP_338176205.1">
    <property type="nucleotide sequence ID" value="NZ_JAEKNQ010000009.1"/>
</dbReference>
<dbReference type="GO" id="GO:0000976">
    <property type="term" value="F:transcription cis-regulatory region binding"/>
    <property type="evidence" value="ECO:0007669"/>
    <property type="project" value="TreeGrafter"/>
</dbReference>
<sequence length="200" mass="22354">MSSQKRRYTLKARAQQQAETRRRIVEATSALHDEVGPARTTVAEIARRAGVQRLTVYNNFPDEKELFAACSNHWLSQNPPPDPFAALAIESPAERLRAVLGPVYSWYRRTSRTNENLQRDRLVMPALDAMMRIRMDEQFAKLTDVLMAAFNPVDSSAKGLRAAVALALDFWTWRRLAGEGLSDDDAAALMVNAVKAAAQP</sequence>
<dbReference type="EMBL" id="JAEKNQ010000009">
    <property type="protein sequence ID" value="MBJ7601834.1"/>
    <property type="molecule type" value="Genomic_DNA"/>
</dbReference>
<feature type="DNA-binding region" description="H-T-H motif" evidence="4">
    <location>
        <begin position="41"/>
        <end position="60"/>
    </location>
</feature>
<dbReference type="InterPro" id="IPR001647">
    <property type="entry name" value="HTH_TetR"/>
</dbReference>
<dbReference type="PANTHER" id="PTHR30055:SF234">
    <property type="entry name" value="HTH-TYPE TRANSCRIPTIONAL REGULATOR BETI"/>
    <property type="match status" value="1"/>
</dbReference>
<keyword evidence="3" id="KW-0804">Transcription</keyword>
<dbReference type="Proteomes" id="UP000620075">
    <property type="component" value="Unassembled WGS sequence"/>
</dbReference>
<comment type="caution">
    <text evidence="6">The sequence shown here is derived from an EMBL/GenBank/DDBJ whole genome shotgun (WGS) entry which is preliminary data.</text>
</comment>
<dbReference type="InterPro" id="IPR009057">
    <property type="entry name" value="Homeodomain-like_sf"/>
</dbReference>